<proteinExistence type="predicted"/>
<evidence type="ECO:0000313" key="1">
    <source>
        <dbReference type="EMBL" id="CAB1437642.1"/>
    </source>
</evidence>
<dbReference type="AlphaFoldDB" id="A0A9N7UWG3"/>
<keyword evidence="2" id="KW-1185">Reference proteome</keyword>
<organism evidence="1 2">
    <name type="scientific">Pleuronectes platessa</name>
    <name type="common">European plaice</name>
    <dbReference type="NCBI Taxonomy" id="8262"/>
    <lineage>
        <taxon>Eukaryota</taxon>
        <taxon>Metazoa</taxon>
        <taxon>Chordata</taxon>
        <taxon>Craniata</taxon>
        <taxon>Vertebrata</taxon>
        <taxon>Euteleostomi</taxon>
        <taxon>Actinopterygii</taxon>
        <taxon>Neopterygii</taxon>
        <taxon>Teleostei</taxon>
        <taxon>Neoteleostei</taxon>
        <taxon>Acanthomorphata</taxon>
        <taxon>Carangaria</taxon>
        <taxon>Pleuronectiformes</taxon>
        <taxon>Pleuronectoidei</taxon>
        <taxon>Pleuronectidae</taxon>
        <taxon>Pleuronectes</taxon>
    </lineage>
</organism>
<comment type="caution">
    <text evidence="1">The sequence shown here is derived from an EMBL/GenBank/DDBJ whole genome shotgun (WGS) entry which is preliminary data.</text>
</comment>
<dbReference type="EMBL" id="CADEAL010002055">
    <property type="protein sequence ID" value="CAB1437642.1"/>
    <property type="molecule type" value="Genomic_DNA"/>
</dbReference>
<gene>
    <name evidence="1" type="ORF">PLEPLA_LOCUS25671</name>
</gene>
<sequence length="99" mass="10732">MFTHWKKRGAYELEALPASLGQGGGAERYSWSSSLDLNHDLCGKPSCEEKSPVWEGSDVAQGHLLSAVPPDLCHYWRGSDNTGPGGMFLVLSSLPAAWK</sequence>
<protein>
    <submittedName>
        <fullName evidence="1">Uncharacterized protein</fullName>
    </submittedName>
</protein>
<reference evidence="1" key="1">
    <citation type="submission" date="2020-03" db="EMBL/GenBank/DDBJ databases">
        <authorList>
            <person name="Weist P."/>
        </authorList>
    </citation>
    <scope>NUCLEOTIDE SEQUENCE</scope>
</reference>
<evidence type="ECO:0000313" key="2">
    <source>
        <dbReference type="Proteomes" id="UP001153269"/>
    </source>
</evidence>
<accession>A0A9N7UWG3</accession>
<dbReference type="Proteomes" id="UP001153269">
    <property type="component" value="Unassembled WGS sequence"/>
</dbReference>
<name>A0A9N7UWG3_PLEPL</name>